<evidence type="ECO:0000313" key="2">
    <source>
        <dbReference type="Proteomes" id="UP000515146"/>
    </source>
</evidence>
<dbReference type="GO" id="GO:0005175">
    <property type="term" value="F:CD27 receptor binding"/>
    <property type="evidence" value="ECO:0007669"/>
    <property type="project" value="TreeGrafter"/>
</dbReference>
<sequence length="139" mass="16167">MTLKRPFNDLNDDSHHQQNNQESSISKTFDSPSKRKRNNVHLLQQFPANLVKINPFTSMTSHINEAKSVQIMGASICHQCKINQVINTKMCDFCDRILCHDCQQLCRNCHRYFCSLCSIRTYDYSNECLNVAICFNCNR</sequence>
<dbReference type="Proteomes" id="UP000515146">
    <property type="component" value="Unplaced"/>
</dbReference>
<protein>
    <submittedName>
        <fullName evidence="3">Uncharacterized protein LOC113793349</fullName>
    </submittedName>
</protein>
<dbReference type="InterPro" id="IPR022773">
    <property type="entry name" value="Siva"/>
</dbReference>
<dbReference type="PANTHER" id="PTHR14365">
    <property type="entry name" value="APOPTOSIS REGULATORY PROTEIN SIVA"/>
    <property type="match status" value="1"/>
</dbReference>
<dbReference type="OrthoDB" id="60860at2759"/>
<gene>
    <name evidence="3" type="primary">LOC113793349</name>
</gene>
<evidence type="ECO:0000256" key="1">
    <source>
        <dbReference type="SAM" id="MobiDB-lite"/>
    </source>
</evidence>
<feature type="region of interest" description="Disordered" evidence="1">
    <location>
        <begin position="1"/>
        <end position="33"/>
    </location>
</feature>
<feature type="compositionally biased region" description="Polar residues" evidence="1">
    <location>
        <begin position="17"/>
        <end position="31"/>
    </location>
</feature>
<evidence type="ECO:0000313" key="3">
    <source>
        <dbReference type="RefSeq" id="XP_027199170.1"/>
    </source>
</evidence>
<proteinExistence type="predicted"/>
<dbReference type="GO" id="GO:0097191">
    <property type="term" value="P:extrinsic apoptotic signaling pathway"/>
    <property type="evidence" value="ECO:0007669"/>
    <property type="project" value="TreeGrafter"/>
</dbReference>
<dbReference type="AlphaFoldDB" id="A0A6P6Y1N3"/>
<keyword evidence="2" id="KW-1185">Reference proteome</keyword>
<dbReference type="PANTHER" id="PTHR14365:SF1">
    <property type="entry name" value="APOPTOSIS REGULATORY PROTEIN SIVA"/>
    <property type="match status" value="1"/>
</dbReference>
<dbReference type="OMA" id="MTSHINE"/>
<accession>A0A6P6Y1N3</accession>
<dbReference type="RefSeq" id="XP_027199170.1">
    <property type="nucleotide sequence ID" value="XM_027343369.1"/>
</dbReference>
<organism evidence="2 3">
    <name type="scientific">Dermatophagoides pteronyssinus</name>
    <name type="common">European house dust mite</name>
    <dbReference type="NCBI Taxonomy" id="6956"/>
    <lineage>
        <taxon>Eukaryota</taxon>
        <taxon>Metazoa</taxon>
        <taxon>Ecdysozoa</taxon>
        <taxon>Arthropoda</taxon>
        <taxon>Chelicerata</taxon>
        <taxon>Arachnida</taxon>
        <taxon>Acari</taxon>
        <taxon>Acariformes</taxon>
        <taxon>Sarcoptiformes</taxon>
        <taxon>Astigmata</taxon>
        <taxon>Psoroptidia</taxon>
        <taxon>Analgoidea</taxon>
        <taxon>Pyroglyphidae</taxon>
        <taxon>Dermatophagoidinae</taxon>
        <taxon>Dermatophagoides</taxon>
    </lineage>
</organism>
<name>A0A6P6Y1N3_DERPT</name>
<reference evidence="3" key="1">
    <citation type="submission" date="2025-08" db="UniProtKB">
        <authorList>
            <consortium name="RefSeq"/>
        </authorList>
    </citation>
    <scope>IDENTIFICATION</scope>
    <source>
        <strain evidence="3">Airmid</strain>
    </source>
</reference>
<dbReference type="InParanoid" id="A0A6P6Y1N3"/>
<dbReference type="KEGG" id="dpte:113793349"/>
<dbReference type="Pfam" id="PF05458">
    <property type="entry name" value="Siva"/>
    <property type="match status" value="1"/>
</dbReference>